<accession>A0A926ED32</accession>
<evidence type="ECO:0000313" key="2">
    <source>
        <dbReference type="Proteomes" id="UP000660861"/>
    </source>
</evidence>
<protein>
    <submittedName>
        <fullName evidence="1">Heme-degrading domain-containing protein</fullName>
    </submittedName>
</protein>
<dbReference type="EMBL" id="JACRTC010000005">
    <property type="protein sequence ID" value="MBC8570848.1"/>
    <property type="molecule type" value="Genomic_DNA"/>
</dbReference>
<dbReference type="PANTHER" id="PTHR28255:SF1">
    <property type="entry name" value="UPF0303 PROTEIN YBR137W"/>
    <property type="match status" value="1"/>
</dbReference>
<dbReference type="Pfam" id="PF03928">
    <property type="entry name" value="HbpS-like"/>
    <property type="match status" value="1"/>
</dbReference>
<proteinExistence type="predicted"/>
<dbReference type="PIRSF" id="PIRSF008757">
    <property type="entry name" value="UCP008757"/>
    <property type="match status" value="1"/>
</dbReference>
<gene>
    <name evidence="1" type="ORF">H8709_08410</name>
</gene>
<dbReference type="Proteomes" id="UP000660861">
    <property type="component" value="Unassembled WGS sequence"/>
</dbReference>
<dbReference type="InterPro" id="IPR005624">
    <property type="entry name" value="PduO/GlcC-like"/>
</dbReference>
<dbReference type="AlphaFoldDB" id="A0A926ED32"/>
<dbReference type="RefSeq" id="WP_262397941.1">
    <property type="nucleotide sequence ID" value="NZ_JACRTC010000005.1"/>
</dbReference>
<organism evidence="1 2">
    <name type="scientific">Zongyangia hominis</name>
    <dbReference type="NCBI Taxonomy" id="2763677"/>
    <lineage>
        <taxon>Bacteria</taxon>
        <taxon>Bacillati</taxon>
        <taxon>Bacillota</taxon>
        <taxon>Clostridia</taxon>
        <taxon>Eubacteriales</taxon>
        <taxon>Oscillospiraceae</taxon>
        <taxon>Zongyangia</taxon>
    </lineage>
</organism>
<dbReference type="SUPFAM" id="SSF143744">
    <property type="entry name" value="GlcG-like"/>
    <property type="match status" value="1"/>
</dbReference>
<evidence type="ECO:0000313" key="1">
    <source>
        <dbReference type="EMBL" id="MBC8570848.1"/>
    </source>
</evidence>
<keyword evidence="2" id="KW-1185">Reference proteome</keyword>
<reference evidence="1" key="1">
    <citation type="submission" date="2020-08" db="EMBL/GenBank/DDBJ databases">
        <title>Genome public.</title>
        <authorList>
            <person name="Liu C."/>
            <person name="Sun Q."/>
        </authorList>
    </citation>
    <scope>NUCLEOTIDE SEQUENCE</scope>
    <source>
        <strain evidence="1">NSJ-54</strain>
    </source>
</reference>
<sequence>MEIFKKDTKALQELVEKQETVLRFQHFSYKDAWELGVLMVNEARERKLPIAIRITVNNLVVFSHVLEGANAHNEQWLGRKHNTVFTRQESSLHLFTVAELEGKTLEKDWLLDPMEYALCGGGFPLYLNGTGVIGSICVSGLPHVDDHMFITGCLEKFLGVKVQ</sequence>
<dbReference type="NCBIfam" id="NF002696">
    <property type="entry name" value="PRK02487.1-5"/>
    <property type="match status" value="1"/>
</dbReference>
<dbReference type="Gene3D" id="3.30.450.150">
    <property type="entry name" value="Haem-degrading domain"/>
    <property type="match status" value="1"/>
</dbReference>
<dbReference type="InterPro" id="IPR010371">
    <property type="entry name" value="YBR137W-like"/>
</dbReference>
<dbReference type="InterPro" id="IPR038084">
    <property type="entry name" value="PduO/GlcC-like_sf"/>
</dbReference>
<dbReference type="PANTHER" id="PTHR28255">
    <property type="match status" value="1"/>
</dbReference>
<name>A0A926ED32_9FIRM</name>
<comment type="caution">
    <text evidence="1">The sequence shown here is derived from an EMBL/GenBank/DDBJ whole genome shotgun (WGS) entry which is preliminary data.</text>
</comment>